<proteinExistence type="predicted"/>
<gene>
    <name evidence="1" type="ORF">HETIRDRAFT_27855</name>
</gene>
<keyword evidence="2" id="KW-1185">Reference proteome</keyword>
<dbReference type="OrthoDB" id="2800503at2759"/>
<accession>W4K0Z2</accession>
<dbReference type="GeneID" id="20669271"/>
<feature type="non-terminal residue" evidence="1">
    <location>
        <position position="1"/>
    </location>
</feature>
<feature type="non-terminal residue" evidence="1">
    <location>
        <position position="140"/>
    </location>
</feature>
<name>W4K0Z2_HETIT</name>
<dbReference type="InParanoid" id="W4K0Z2"/>
<reference evidence="1 2" key="1">
    <citation type="journal article" date="2012" name="New Phytol.">
        <title>Insight into trade-off between wood decay and parasitism from the genome of a fungal forest pathogen.</title>
        <authorList>
            <person name="Olson A."/>
            <person name="Aerts A."/>
            <person name="Asiegbu F."/>
            <person name="Belbahri L."/>
            <person name="Bouzid O."/>
            <person name="Broberg A."/>
            <person name="Canback B."/>
            <person name="Coutinho P.M."/>
            <person name="Cullen D."/>
            <person name="Dalman K."/>
            <person name="Deflorio G."/>
            <person name="van Diepen L.T."/>
            <person name="Dunand C."/>
            <person name="Duplessis S."/>
            <person name="Durling M."/>
            <person name="Gonthier P."/>
            <person name="Grimwood J."/>
            <person name="Fossdal C.G."/>
            <person name="Hansson D."/>
            <person name="Henrissat B."/>
            <person name="Hietala A."/>
            <person name="Himmelstrand K."/>
            <person name="Hoffmeister D."/>
            <person name="Hogberg N."/>
            <person name="James T.Y."/>
            <person name="Karlsson M."/>
            <person name="Kohler A."/>
            <person name="Kues U."/>
            <person name="Lee Y.H."/>
            <person name="Lin Y.C."/>
            <person name="Lind M."/>
            <person name="Lindquist E."/>
            <person name="Lombard V."/>
            <person name="Lucas S."/>
            <person name="Lunden K."/>
            <person name="Morin E."/>
            <person name="Murat C."/>
            <person name="Park J."/>
            <person name="Raffaello T."/>
            <person name="Rouze P."/>
            <person name="Salamov A."/>
            <person name="Schmutz J."/>
            <person name="Solheim H."/>
            <person name="Stahlberg J."/>
            <person name="Velez H."/>
            <person name="de Vries R.P."/>
            <person name="Wiebenga A."/>
            <person name="Woodward S."/>
            <person name="Yakovlev I."/>
            <person name="Garbelotto M."/>
            <person name="Martin F."/>
            <person name="Grigoriev I.V."/>
            <person name="Stenlid J."/>
        </authorList>
    </citation>
    <scope>NUCLEOTIDE SEQUENCE [LARGE SCALE GENOMIC DNA]</scope>
    <source>
        <strain evidence="1 2">TC 32-1</strain>
    </source>
</reference>
<organism evidence="1 2">
    <name type="scientific">Heterobasidion irregulare (strain TC 32-1)</name>
    <dbReference type="NCBI Taxonomy" id="747525"/>
    <lineage>
        <taxon>Eukaryota</taxon>
        <taxon>Fungi</taxon>
        <taxon>Dikarya</taxon>
        <taxon>Basidiomycota</taxon>
        <taxon>Agaricomycotina</taxon>
        <taxon>Agaricomycetes</taxon>
        <taxon>Russulales</taxon>
        <taxon>Bondarzewiaceae</taxon>
        <taxon>Heterobasidion</taxon>
        <taxon>Heterobasidion annosum species complex</taxon>
    </lineage>
</organism>
<dbReference type="HOGENOM" id="CLU_138299_0_0_1"/>
<evidence type="ECO:0000313" key="1">
    <source>
        <dbReference type="EMBL" id="ETW79472.1"/>
    </source>
</evidence>
<evidence type="ECO:0008006" key="3">
    <source>
        <dbReference type="Google" id="ProtNLM"/>
    </source>
</evidence>
<dbReference type="AlphaFoldDB" id="W4K0Z2"/>
<evidence type="ECO:0000313" key="2">
    <source>
        <dbReference type="Proteomes" id="UP000030671"/>
    </source>
</evidence>
<dbReference type="Proteomes" id="UP000030671">
    <property type="component" value="Unassembled WGS sequence"/>
</dbReference>
<dbReference type="EMBL" id="KI925460">
    <property type="protein sequence ID" value="ETW79472.1"/>
    <property type="molecule type" value="Genomic_DNA"/>
</dbReference>
<sequence>RRTEGQRTAHLLTQFKSANAANKAIREGLTIAGKLVYGRKSQQEPRRCLKCQQIGQHFTVQCHQEGESCGTCGKNHATKDCREQNPDHFWCVNCKVGGHASWDRMCPRFREEAERLKRRDPESTYRFFPIDTAQWTWEQN</sequence>
<dbReference type="KEGG" id="hir:HETIRDRAFT_27855"/>
<protein>
    <recommendedName>
        <fullName evidence="3">CCHC-type domain-containing protein</fullName>
    </recommendedName>
</protein>
<dbReference type="RefSeq" id="XP_009547902.1">
    <property type="nucleotide sequence ID" value="XM_009549607.1"/>
</dbReference>